<dbReference type="SUPFAM" id="SSF53098">
    <property type="entry name" value="Ribonuclease H-like"/>
    <property type="match status" value="1"/>
</dbReference>
<dbReference type="InterPro" id="IPR012337">
    <property type="entry name" value="RNaseH-like_sf"/>
</dbReference>
<feature type="compositionally biased region" description="Polar residues" evidence="7">
    <location>
        <begin position="62"/>
        <end position="73"/>
    </location>
</feature>
<sequence length="783" mass="86157">MTHFDIFNFLGLGNSDPVKAVGHNAPAKAGAATNKISKLAKKSLLAATPAKAPKSPGMESGRPTNDSGSSAPVSKSLYHPMPYVHTKEGTIDSVPVSHNAQSLAKAIMGRHTNHASAPVSSDIPPLCSRSSGFTFGLCVDGELATTTETNSRESHSKKRRLDDDVDEHAKSSDPPSKRRVAVTSGPKSSYTSSTMSPAFVGPFPGKNLLSVKDLSDIVSECIGAGNPNTYIDIKHKENLNQIVVLYVPYLDVALGLHDHLDHQFFTTPDGDPAALKSSYTLEDIQAISSTQSLLRHMPNLTAIFERVYPTLATVVSRRFPAPYDTIFETTVRKNIMDQRTGEYLQLFEGLDPSKPQTYLMSNSQLENNSYPPPLIHLSYSDDPHNEWTDTEAVDADIEQARFDDEQEYEVLSVDCEMCMTRVGNELTRVSVVNFEGRVLMDELVKPFNPITNYVTQYSGITPSMLKNVTTSLADAQGMLKKLIGPRTILVGQSLNSDLNALKMTHPLVVDTSVIFTTPRGNVMADRTRQKPSLRWLTQKYLHRSIQDRTIRHGHDSIEDALACIDLLKLKLAQGPLFGVHFGETISLVDGVANTPCPPRFAERAVTDRFYQRAALVGPTRRFTAYNTPNSLLVATDHLPEGTDPVRLILDYAPLHALTVTQLTTLADLYATRYHQALTPSAPDLVRALRTLDDQLNAIWEGLGEHTGLLVTSGHGDMRLSLPSMKKYTSLDAGYRRRISNEGPEKPLRESDATWSELDQAAMDKALQWSRLGISLMAIRPSQS</sequence>
<evidence type="ECO:0000256" key="2">
    <source>
        <dbReference type="ARBA" id="ARBA00006357"/>
    </source>
</evidence>
<dbReference type="Gene3D" id="3.30.420.10">
    <property type="entry name" value="Ribonuclease H-like superfamily/Ribonuclease H"/>
    <property type="match status" value="1"/>
</dbReference>
<evidence type="ECO:0000256" key="4">
    <source>
        <dbReference type="ARBA" id="ARBA00022801"/>
    </source>
</evidence>
<dbReference type="InterPro" id="IPR036397">
    <property type="entry name" value="RNaseH_sf"/>
</dbReference>
<organism evidence="9 10">
    <name type="scientific">Dimargaris cristalligena</name>
    <dbReference type="NCBI Taxonomy" id="215637"/>
    <lineage>
        <taxon>Eukaryota</taxon>
        <taxon>Fungi</taxon>
        <taxon>Fungi incertae sedis</taxon>
        <taxon>Zoopagomycota</taxon>
        <taxon>Kickxellomycotina</taxon>
        <taxon>Dimargaritomycetes</taxon>
        <taxon>Dimargaritales</taxon>
        <taxon>Dimargaritaceae</taxon>
        <taxon>Dimargaris</taxon>
    </lineage>
</organism>
<comment type="subcellular location">
    <subcellularLocation>
        <location evidence="1">Nucleus</location>
    </subcellularLocation>
</comment>
<dbReference type="Proteomes" id="UP000268162">
    <property type="component" value="Unassembled WGS sequence"/>
</dbReference>
<evidence type="ECO:0000256" key="6">
    <source>
        <dbReference type="ARBA" id="ARBA00023242"/>
    </source>
</evidence>
<dbReference type="GO" id="GO:0004527">
    <property type="term" value="F:exonuclease activity"/>
    <property type="evidence" value="ECO:0007669"/>
    <property type="project" value="UniProtKB-KW"/>
</dbReference>
<dbReference type="InterPro" id="IPR047021">
    <property type="entry name" value="REXO1/3/4-like"/>
</dbReference>
<proteinExistence type="inferred from homology"/>
<keyword evidence="4" id="KW-0378">Hydrolase</keyword>
<dbReference type="Pfam" id="PF00929">
    <property type="entry name" value="RNase_T"/>
    <property type="match status" value="1"/>
</dbReference>
<evidence type="ECO:0000313" key="9">
    <source>
        <dbReference type="EMBL" id="RKP34051.1"/>
    </source>
</evidence>
<feature type="compositionally biased region" description="Low complexity" evidence="7">
    <location>
        <begin position="47"/>
        <end position="56"/>
    </location>
</feature>
<dbReference type="InterPro" id="IPR034922">
    <property type="entry name" value="REX1-like_exo"/>
</dbReference>
<accession>A0A4P9ZN76</accession>
<reference evidence="10" key="1">
    <citation type="journal article" date="2018" name="Nat. Microbiol.">
        <title>Leveraging single-cell genomics to expand the fungal tree of life.</title>
        <authorList>
            <person name="Ahrendt S.R."/>
            <person name="Quandt C.A."/>
            <person name="Ciobanu D."/>
            <person name="Clum A."/>
            <person name="Salamov A."/>
            <person name="Andreopoulos B."/>
            <person name="Cheng J.F."/>
            <person name="Woyke T."/>
            <person name="Pelin A."/>
            <person name="Henrissat B."/>
            <person name="Reynolds N.K."/>
            <person name="Benny G.L."/>
            <person name="Smith M.E."/>
            <person name="James T.Y."/>
            <person name="Grigoriev I.V."/>
        </authorList>
    </citation>
    <scope>NUCLEOTIDE SEQUENCE [LARGE SCALE GENOMIC DNA]</scope>
    <source>
        <strain evidence="10">RSA 468</strain>
    </source>
</reference>
<keyword evidence="5" id="KW-0269">Exonuclease</keyword>
<keyword evidence="10" id="KW-1185">Reference proteome</keyword>
<dbReference type="EMBL" id="ML003387">
    <property type="protein sequence ID" value="RKP34051.1"/>
    <property type="molecule type" value="Genomic_DNA"/>
</dbReference>
<feature type="domain" description="Exonuclease" evidence="8">
    <location>
        <begin position="409"/>
        <end position="576"/>
    </location>
</feature>
<dbReference type="STRING" id="215637.A0A4P9ZN76"/>
<feature type="region of interest" description="Disordered" evidence="7">
    <location>
        <begin position="146"/>
        <end position="194"/>
    </location>
</feature>
<dbReference type="GO" id="GO:0003676">
    <property type="term" value="F:nucleic acid binding"/>
    <property type="evidence" value="ECO:0007669"/>
    <property type="project" value="InterPro"/>
</dbReference>
<evidence type="ECO:0000256" key="7">
    <source>
        <dbReference type="SAM" id="MobiDB-lite"/>
    </source>
</evidence>
<dbReference type="CDD" id="cd06145">
    <property type="entry name" value="REX1_like"/>
    <property type="match status" value="1"/>
</dbReference>
<dbReference type="FunFam" id="3.30.420.10:FF:000019">
    <property type="entry name" value="RNA exonuclease NEF-sp"/>
    <property type="match status" value="1"/>
</dbReference>
<name>A0A4P9ZN76_9FUNG</name>
<dbReference type="InterPro" id="IPR013520">
    <property type="entry name" value="Ribonucl_H"/>
</dbReference>
<dbReference type="PANTHER" id="PTHR12801:SF115">
    <property type="entry name" value="FI18136P1-RELATED"/>
    <property type="match status" value="1"/>
</dbReference>
<evidence type="ECO:0000256" key="5">
    <source>
        <dbReference type="ARBA" id="ARBA00022839"/>
    </source>
</evidence>
<protein>
    <recommendedName>
        <fullName evidence="8">Exonuclease domain-containing protein</fullName>
    </recommendedName>
</protein>
<comment type="similarity">
    <text evidence="2">Belongs to the REXO1/REXO3 family.</text>
</comment>
<dbReference type="GO" id="GO:0005634">
    <property type="term" value="C:nucleus"/>
    <property type="evidence" value="ECO:0007669"/>
    <property type="project" value="UniProtKB-SubCell"/>
</dbReference>
<dbReference type="SMART" id="SM00479">
    <property type="entry name" value="EXOIII"/>
    <property type="match status" value="1"/>
</dbReference>
<feature type="region of interest" description="Disordered" evidence="7">
    <location>
        <begin position="47"/>
        <end position="74"/>
    </location>
</feature>
<feature type="compositionally biased region" description="Polar residues" evidence="7">
    <location>
        <begin position="185"/>
        <end position="194"/>
    </location>
</feature>
<evidence type="ECO:0000259" key="8">
    <source>
        <dbReference type="SMART" id="SM00479"/>
    </source>
</evidence>
<evidence type="ECO:0000256" key="1">
    <source>
        <dbReference type="ARBA" id="ARBA00004123"/>
    </source>
</evidence>
<dbReference type="AlphaFoldDB" id="A0A4P9ZN76"/>
<evidence type="ECO:0000313" key="10">
    <source>
        <dbReference type="Proteomes" id="UP000268162"/>
    </source>
</evidence>
<keyword evidence="3" id="KW-0540">Nuclease</keyword>
<keyword evidence="6" id="KW-0539">Nucleus</keyword>
<evidence type="ECO:0000256" key="3">
    <source>
        <dbReference type="ARBA" id="ARBA00022722"/>
    </source>
</evidence>
<gene>
    <name evidence="9" type="ORF">BJ085DRAFT_27656</name>
</gene>
<dbReference type="PANTHER" id="PTHR12801">
    <property type="entry name" value="RNA EXONUCLEASE REXO1 / RECO3 FAMILY MEMBER-RELATED"/>
    <property type="match status" value="1"/>
</dbReference>